<evidence type="ECO:0000313" key="6">
    <source>
        <dbReference type="Proteomes" id="UP000230750"/>
    </source>
</evidence>
<dbReference type="STRING" id="307972.A0A2G8LCS1"/>
<dbReference type="GO" id="GO:0004165">
    <property type="term" value="F:delta(3)-delta(2)-enoyl-CoA isomerase activity"/>
    <property type="evidence" value="ECO:0007669"/>
    <property type="project" value="UniProtKB-ARBA"/>
</dbReference>
<dbReference type="Gene3D" id="1.10.12.10">
    <property type="entry name" value="Lyase 2-enoyl-coa Hydratase, Chain A, domain 2"/>
    <property type="match status" value="1"/>
</dbReference>
<dbReference type="PANTHER" id="PTHR43684:SF1">
    <property type="entry name" value="ENOYL-COA DELTA ISOMERASE 2"/>
    <property type="match status" value="1"/>
</dbReference>
<dbReference type="Gene3D" id="1.20.80.10">
    <property type="match status" value="1"/>
</dbReference>
<dbReference type="Pfam" id="PF00887">
    <property type="entry name" value="ACBP"/>
    <property type="match status" value="1"/>
</dbReference>
<dbReference type="AlphaFoldDB" id="A0A2G8LCS1"/>
<dbReference type="GO" id="GO:0000062">
    <property type="term" value="F:fatty-acyl-CoA binding"/>
    <property type="evidence" value="ECO:0007669"/>
    <property type="project" value="InterPro"/>
</dbReference>
<dbReference type="InterPro" id="IPR014748">
    <property type="entry name" value="Enoyl-CoA_hydra_C"/>
</dbReference>
<reference evidence="5 6" key="1">
    <citation type="journal article" date="2017" name="PLoS Biol.">
        <title>The sea cucumber genome provides insights into morphological evolution and visceral regeneration.</title>
        <authorList>
            <person name="Zhang X."/>
            <person name="Sun L."/>
            <person name="Yuan J."/>
            <person name="Sun Y."/>
            <person name="Gao Y."/>
            <person name="Zhang L."/>
            <person name="Li S."/>
            <person name="Dai H."/>
            <person name="Hamel J.F."/>
            <person name="Liu C."/>
            <person name="Yu Y."/>
            <person name="Liu S."/>
            <person name="Lin W."/>
            <person name="Guo K."/>
            <person name="Jin S."/>
            <person name="Xu P."/>
            <person name="Storey K.B."/>
            <person name="Huan P."/>
            <person name="Zhang T."/>
            <person name="Zhou Y."/>
            <person name="Zhang J."/>
            <person name="Lin C."/>
            <person name="Li X."/>
            <person name="Xing L."/>
            <person name="Huo D."/>
            <person name="Sun M."/>
            <person name="Wang L."/>
            <person name="Mercier A."/>
            <person name="Li F."/>
            <person name="Yang H."/>
            <person name="Xiang J."/>
        </authorList>
    </citation>
    <scope>NUCLEOTIDE SEQUENCE [LARGE SCALE GENOMIC DNA]</scope>
    <source>
        <strain evidence="5">Shaxun</strain>
        <tissue evidence="5">Muscle</tissue>
    </source>
</reference>
<feature type="domain" description="ACB" evidence="4">
    <location>
        <begin position="28"/>
        <end position="113"/>
    </location>
</feature>
<protein>
    <submittedName>
        <fullName evidence="5">Putative enoyl-CoA delta isomerase 2, mitochondrial</fullName>
    </submittedName>
</protein>
<name>A0A2G8LCS1_STIJA</name>
<comment type="caution">
    <text evidence="5">The sequence shown here is derived from an EMBL/GenBank/DDBJ whole genome shotgun (WGS) entry which is preliminary data.</text>
</comment>
<dbReference type="InterPro" id="IPR051053">
    <property type="entry name" value="ECH/Chromodomain_protein"/>
</dbReference>
<evidence type="ECO:0000313" key="5">
    <source>
        <dbReference type="EMBL" id="PIK58043.1"/>
    </source>
</evidence>
<dbReference type="SUPFAM" id="SSF52096">
    <property type="entry name" value="ClpP/crotonase"/>
    <property type="match status" value="1"/>
</dbReference>
<organism evidence="5 6">
    <name type="scientific">Stichopus japonicus</name>
    <name type="common">Sea cucumber</name>
    <dbReference type="NCBI Taxonomy" id="307972"/>
    <lineage>
        <taxon>Eukaryota</taxon>
        <taxon>Metazoa</taxon>
        <taxon>Echinodermata</taxon>
        <taxon>Eleutherozoa</taxon>
        <taxon>Echinozoa</taxon>
        <taxon>Holothuroidea</taxon>
        <taxon>Aspidochirotacea</taxon>
        <taxon>Aspidochirotida</taxon>
        <taxon>Stichopodidae</taxon>
        <taxon>Apostichopus</taxon>
    </lineage>
</organism>
<keyword evidence="2" id="KW-0576">Peroxisome</keyword>
<proteinExistence type="predicted"/>
<dbReference type="InterPro" id="IPR014352">
    <property type="entry name" value="FERM/acyl-CoA-bd_prot_sf"/>
</dbReference>
<dbReference type="Gene3D" id="3.90.226.10">
    <property type="entry name" value="2-enoyl-CoA Hydratase, Chain A, domain 1"/>
    <property type="match status" value="1"/>
</dbReference>
<evidence type="ECO:0000256" key="3">
    <source>
        <dbReference type="ARBA" id="ARBA00023235"/>
    </source>
</evidence>
<dbReference type="InterPro" id="IPR000582">
    <property type="entry name" value="Acyl-CoA-binding_protein"/>
</dbReference>
<dbReference type="SUPFAM" id="SSF47027">
    <property type="entry name" value="Acyl-CoA binding protein"/>
    <property type="match status" value="1"/>
</dbReference>
<accession>A0A2G8LCS1</accession>
<comment type="subcellular location">
    <subcellularLocation>
        <location evidence="1">Peroxisome</location>
    </subcellularLocation>
</comment>
<evidence type="ECO:0000256" key="1">
    <source>
        <dbReference type="ARBA" id="ARBA00004275"/>
    </source>
</evidence>
<dbReference type="InterPro" id="IPR029045">
    <property type="entry name" value="ClpP/crotonase-like_dom_sf"/>
</dbReference>
<dbReference type="CDD" id="cd06558">
    <property type="entry name" value="crotonase-like"/>
    <property type="match status" value="1"/>
</dbReference>
<sequence length="383" mass="42449">MLVPRGIRSRLQHLSQPTNHCRTFAASSEVGFTKAQTQLNALKKTPDNEAKLRMYALFKQATDGSCSKPKPAADDFIQTAKWDAWNGLGSMPKTDAKQEYINIVNALALAELHDNMSAVDAGEEMTNFQYLIYEVEGKAAKITLNRPNTKNSLNRELYFEVPAAFKKASEDPNITLVVLTGAGEYFSSGTDLNNLAHIPSRQQLKETCELGGSILQKYMESFIDFPKPLIAAVNGPAMGLAVTTLALCDVVYASDKATFMTPFTVLGLGPEGCSSHLFPKIMGYAKANEVLLFGKKLSAQEAKDCGLVTEVFPNRSFDEEVRHRVAQYSELPPQSMRSTKGIVRGWEKDLLKKVNKQECDNLVEFWQGKEFLEAAIKFVSKKK</sequence>
<dbReference type="PANTHER" id="PTHR43684">
    <property type="match status" value="1"/>
</dbReference>
<dbReference type="PRINTS" id="PR00689">
    <property type="entry name" value="ACOABINDINGP"/>
</dbReference>
<dbReference type="EMBL" id="MRZV01000124">
    <property type="protein sequence ID" value="PIK58043.1"/>
    <property type="molecule type" value="Genomic_DNA"/>
</dbReference>
<dbReference type="Proteomes" id="UP000230750">
    <property type="component" value="Unassembled WGS sequence"/>
</dbReference>
<dbReference type="GO" id="GO:0005777">
    <property type="term" value="C:peroxisome"/>
    <property type="evidence" value="ECO:0007669"/>
    <property type="project" value="UniProtKB-SubCell"/>
</dbReference>
<keyword evidence="6" id="KW-1185">Reference proteome</keyword>
<evidence type="ECO:0000259" key="4">
    <source>
        <dbReference type="PROSITE" id="PS51228"/>
    </source>
</evidence>
<evidence type="ECO:0000256" key="2">
    <source>
        <dbReference type="ARBA" id="ARBA00023140"/>
    </source>
</evidence>
<dbReference type="FunFam" id="3.90.226.10:FF:000084">
    <property type="entry name" value="Enoyl-CoA delta isomerase 2, mitochondrial"/>
    <property type="match status" value="1"/>
</dbReference>
<keyword evidence="3 5" id="KW-0413">Isomerase</keyword>
<dbReference type="Pfam" id="PF00378">
    <property type="entry name" value="ECH_1"/>
    <property type="match status" value="1"/>
</dbReference>
<dbReference type="InterPro" id="IPR001753">
    <property type="entry name" value="Enoyl-CoA_hydra/iso"/>
</dbReference>
<dbReference type="OrthoDB" id="409763at2759"/>
<dbReference type="InterPro" id="IPR035984">
    <property type="entry name" value="Acyl-CoA-binding_sf"/>
</dbReference>
<dbReference type="PROSITE" id="PS51228">
    <property type="entry name" value="ACB_2"/>
    <property type="match status" value="1"/>
</dbReference>
<gene>
    <name evidence="5" type="ORF">BSL78_05022</name>
</gene>